<reference evidence="11" key="1">
    <citation type="submission" date="2025-08" db="UniProtKB">
        <authorList>
            <consortium name="RefSeq"/>
        </authorList>
    </citation>
    <scope>IDENTIFICATION</scope>
    <source>
        <tissue evidence="11">Whole larvae</tissue>
    </source>
</reference>
<dbReference type="AlphaFoldDB" id="A0A6J1WAM9"/>
<dbReference type="KEGG" id="gmw:113511010"/>
<dbReference type="InParanoid" id="A0A6J1WAM9"/>
<keyword evidence="3" id="KW-0378">Hydrolase</keyword>
<dbReference type="InterPro" id="IPR025660">
    <property type="entry name" value="Pept_his_AS"/>
</dbReference>
<evidence type="ECO:0000256" key="3">
    <source>
        <dbReference type="ARBA" id="ARBA00022801"/>
    </source>
</evidence>
<keyword evidence="4" id="KW-0788">Thiol protease</keyword>
<dbReference type="Pfam" id="PF00112">
    <property type="entry name" value="Peptidase_C1"/>
    <property type="match status" value="1"/>
</dbReference>
<evidence type="ECO:0000313" key="11">
    <source>
        <dbReference type="RefSeq" id="XP_026750367.2"/>
    </source>
</evidence>
<dbReference type="PROSITE" id="PS00640">
    <property type="entry name" value="THIOL_PROTEASE_ASN"/>
    <property type="match status" value="1"/>
</dbReference>
<dbReference type="RefSeq" id="XP_026750367.2">
    <property type="nucleotide sequence ID" value="XM_026894566.3"/>
</dbReference>
<evidence type="ECO:0000259" key="9">
    <source>
        <dbReference type="SMART" id="SM00848"/>
    </source>
</evidence>
<evidence type="ECO:0000256" key="5">
    <source>
        <dbReference type="ARBA" id="ARBA00023145"/>
    </source>
</evidence>
<proteinExistence type="inferred from homology"/>
<dbReference type="CDD" id="cd02248">
    <property type="entry name" value="Peptidase_C1A"/>
    <property type="match status" value="1"/>
</dbReference>
<dbReference type="GO" id="GO:0006508">
    <property type="term" value="P:proteolysis"/>
    <property type="evidence" value="ECO:0007669"/>
    <property type="project" value="UniProtKB-KW"/>
</dbReference>
<keyword evidence="6" id="KW-1015">Disulfide bond</keyword>
<keyword evidence="10" id="KW-1185">Reference proteome</keyword>
<evidence type="ECO:0000313" key="10">
    <source>
        <dbReference type="Proteomes" id="UP001652740"/>
    </source>
</evidence>
<evidence type="ECO:0000256" key="4">
    <source>
        <dbReference type="ARBA" id="ARBA00022807"/>
    </source>
</evidence>
<evidence type="ECO:0000259" key="8">
    <source>
        <dbReference type="SMART" id="SM00645"/>
    </source>
</evidence>
<name>A0A6J1WAM9_GALME</name>
<dbReference type="Proteomes" id="UP001652740">
    <property type="component" value="Unplaced"/>
</dbReference>
<evidence type="ECO:0000256" key="6">
    <source>
        <dbReference type="ARBA" id="ARBA00023157"/>
    </source>
</evidence>
<protein>
    <submittedName>
        <fullName evidence="11">Cathepsin L-like proteinase</fullName>
    </submittedName>
</protein>
<feature type="chain" id="PRO_5046102141" evidence="7">
    <location>
        <begin position="22"/>
        <end position="545"/>
    </location>
</feature>
<dbReference type="Pfam" id="PF08246">
    <property type="entry name" value="Inhibitor_I29"/>
    <property type="match status" value="1"/>
</dbReference>
<dbReference type="Gene3D" id="3.90.70.10">
    <property type="entry name" value="Cysteine proteinases"/>
    <property type="match status" value="1"/>
</dbReference>
<keyword evidence="2" id="KW-0645">Protease</keyword>
<comment type="similarity">
    <text evidence="1">Belongs to the peptidase C1 family.</text>
</comment>
<dbReference type="PROSITE" id="PS00639">
    <property type="entry name" value="THIOL_PROTEASE_HIS"/>
    <property type="match status" value="1"/>
</dbReference>
<dbReference type="SMART" id="SM00645">
    <property type="entry name" value="Pept_C1"/>
    <property type="match status" value="1"/>
</dbReference>
<dbReference type="InterPro" id="IPR039417">
    <property type="entry name" value="Peptidase_C1A_papain-like"/>
</dbReference>
<gene>
    <name evidence="11" type="primary">LOC113511010</name>
</gene>
<dbReference type="GeneID" id="113511010"/>
<evidence type="ECO:0000256" key="7">
    <source>
        <dbReference type="SAM" id="SignalP"/>
    </source>
</evidence>
<keyword evidence="5" id="KW-0865">Zymogen</keyword>
<accession>A0A6J1WAM9</accession>
<dbReference type="InterPro" id="IPR013128">
    <property type="entry name" value="Peptidase_C1A"/>
</dbReference>
<evidence type="ECO:0000256" key="2">
    <source>
        <dbReference type="ARBA" id="ARBA00022670"/>
    </source>
</evidence>
<dbReference type="InterPro" id="IPR000668">
    <property type="entry name" value="Peptidase_C1A_C"/>
</dbReference>
<dbReference type="InterPro" id="IPR000169">
    <property type="entry name" value="Pept_cys_AS"/>
</dbReference>
<dbReference type="PROSITE" id="PS00139">
    <property type="entry name" value="THIOL_PROTEASE_CYS"/>
    <property type="match status" value="1"/>
</dbReference>
<sequence>MVYLTALLIWFTITFYHSCNCEQEKSNHTINYPTEYHLRAEEINLVTGIVKPFEVWYSEKLDRYRSDYFGGSCKEYYVSKAKKPYGILYTTHPIATMDLKNEIVCNKVKLKGSMENLLPDTENLEPNGETEYDGRKIQIWYGETTVLGIVGGRVEETLWTYRLADGKDVPIRYESKKSKSWNGHIFKHTITNYYNFNSTVLLEDLTLSDDLDCTFDAKFGKNLKEDLQILHPDIPSHVNLGYTSYLQHHKKKYIESEHDFRKDIFSHNWRHIREHNLKNLSYKMAINEFSDRTDEELKYLTGTRAPHEKVEGTHPFPYTLEQVDALVEELPKELDLRLEGFIRPIKSQGHCGSCWAFSSTAAVEGAIAKSLGGKSFDLSEQSLVDCAWGYGNEGCNGGMLDTAFEYIAKNGIPTSEDYGTYEELDDYCELENVSSVHEIVGFTRVTPRSPNSLKVALNKYGPVAVAIHVNMNMKQYSSGIYYDPECQGQDINHGVTIIGYGVRDDQEYWIVRNSWGTDWGEGGYILMAADIDNCSILDYPYYAIV</sequence>
<dbReference type="InterPro" id="IPR013201">
    <property type="entry name" value="Prot_inhib_I29"/>
</dbReference>
<keyword evidence="7" id="KW-0732">Signal</keyword>
<dbReference type="InterPro" id="IPR025661">
    <property type="entry name" value="Pept_asp_AS"/>
</dbReference>
<dbReference type="PANTHER" id="PTHR12411">
    <property type="entry name" value="CYSTEINE PROTEASE FAMILY C1-RELATED"/>
    <property type="match status" value="1"/>
</dbReference>
<dbReference type="GO" id="GO:0008234">
    <property type="term" value="F:cysteine-type peptidase activity"/>
    <property type="evidence" value="ECO:0007669"/>
    <property type="project" value="UniProtKB-KW"/>
</dbReference>
<dbReference type="SUPFAM" id="SSF54001">
    <property type="entry name" value="Cysteine proteinases"/>
    <property type="match status" value="1"/>
</dbReference>
<feature type="signal peptide" evidence="7">
    <location>
        <begin position="1"/>
        <end position="21"/>
    </location>
</feature>
<dbReference type="InterPro" id="IPR038765">
    <property type="entry name" value="Papain-like_cys_pep_sf"/>
</dbReference>
<evidence type="ECO:0000256" key="1">
    <source>
        <dbReference type="ARBA" id="ARBA00008455"/>
    </source>
</evidence>
<dbReference type="SMART" id="SM00848">
    <property type="entry name" value="Inhibitor_I29"/>
    <property type="match status" value="1"/>
</dbReference>
<organism evidence="10 11">
    <name type="scientific">Galleria mellonella</name>
    <name type="common">Greater wax moth</name>
    <dbReference type="NCBI Taxonomy" id="7137"/>
    <lineage>
        <taxon>Eukaryota</taxon>
        <taxon>Metazoa</taxon>
        <taxon>Ecdysozoa</taxon>
        <taxon>Arthropoda</taxon>
        <taxon>Hexapoda</taxon>
        <taxon>Insecta</taxon>
        <taxon>Pterygota</taxon>
        <taxon>Neoptera</taxon>
        <taxon>Endopterygota</taxon>
        <taxon>Lepidoptera</taxon>
        <taxon>Glossata</taxon>
        <taxon>Ditrysia</taxon>
        <taxon>Pyraloidea</taxon>
        <taxon>Pyralidae</taxon>
        <taxon>Galleriinae</taxon>
        <taxon>Galleria</taxon>
    </lineage>
</organism>
<feature type="domain" description="Peptidase C1A papain C-terminal" evidence="8">
    <location>
        <begin position="330"/>
        <end position="544"/>
    </location>
</feature>
<feature type="domain" description="Cathepsin propeptide inhibitor" evidence="9">
    <location>
        <begin position="242"/>
        <end position="297"/>
    </location>
</feature>
<dbReference type="PRINTS" id="PR00705">
    <property type="entry name" value="PAPAIN"/>
</dbReference>